<gene>
    <name evidence="1" type="ORF">BJ138DRAFT_1019781</name>
</gene>
<organism evidence="1 2">
    <name type="scientific">Hygrophoropsis aurantiaca</name>
    <dbReference type="NCBI Taxonomy" id="72124"/>
    <lineage>
        <taxon>Eukaryota</taxon>
        <taxon>Fungi</taxon>
        <taxon>Dikarya</taxon>
        <taxon>Basidiomycota</taxon>
        <taxon>Agaricomycotina</taxon>
        <taxon>Agaricomycetes</taxon>
        <taxon>Agaricomycetidae</taxon>
        <taxon>Boletales</taxon>
        <taxon>Coniophorineae</taxon>
        <taxon>Hygrophoropsidaceae</taxon>
        <taxon>Hygrophoropsis</taxon>
    </lineage>
</organism>
<evidence type="ECO:0000313" key="1">
    <source>
        <dbReference type="EMBL" id="KAH7903977.1"/>
    </source>
</evidence>
<dbReference type="EMBL" id="MU268667">
    <property type="protein sequence ID" value="KAH7903977.1"/>
    <property type="molecule type" value="Genomic_DNA"/>
</dbReference>
<comment type="caution">
    <text evidence="1">The sequence shown here is derived from an EMBL/GenBank/DDBJ whole genome shotgun (WGS) entry which is preliminary data.</text>
</comment>
<protein>
    <submittedName>
        <fullName evidence="1">Uncharacterized protein</fullName>
    </submittedName>
</protein>
<keyword evidence="2" id="KW-1185">Reference proteome</keyword>
<proteinExistence type="predicted"/>
<reference evidence="1" key="1">
    <citation type="journal article" date="2021" name="New Phytol.">
        <title>Evolutionary innovations through gain and loss of genes in the ectomycorrhizal Boletales.</title>
        <authorList>
            <person name="Wu G."/>
            <person name="Miyauchi S."/>
            <person name="Morin E."/>
            <person name="Kuo A."/>
            <person name="Drula E."/>
            <person name="Varga T."/>
            <person name="Kohler A."/>
            <person name="Feng B."/>
            <person name="Cao Y."/>
            <person name="Lipzen A."/>
            <person name="Daum C."/>
            <person name="Hundley H."/>
            <person name="Pangilinan J."/>
            <person name="Johnson J."/>
            <person name="Barry K."/>
            <person name="LaButti K."/>
            <person name="Ng V."/>
            <person name="Ahrendt S."/>
            <person name="Min B."/>
            <person name="Choi I.G."/>
            <person name="Park H."/>
            <person name="Plett J.M."/>
            <person name="Magnuson J."/>
            <person name="Spatafora J.W."/>
            <person name="Nagy L.G."/>
            <person name="Henrissat B."/>
            <person name="Grigoriev I.V."/>
            <person name="Yang Z.L."/>
            <person name="Xu J."/>
            <person name="Martin F.M."/>
        </authorList>
    </citation>
    <scope>NUCLEOTIDE SEQUENCE</scope>
    <source>
        <strain evidence="1">ATCC 28755</strain>
    </source>
</reference>
<name>A0ACB7ZTG1_9AGAM</name>
<sequence length="244" mass="27692">MFSSQDDRIFVVGFALCGHQWSILVFDRGGSIVSSSFNIHQSPEDFLRCLLALSFGHDSLLGYDTSISPRTYSPHRVLKLETPTFNMRMIIDGLLFHSDEVFGRGTTVHLCSKVGVEEDEYFVVKDSWVDTTREPSEAETLRILHDIPHVPRLIASANLEVVHPVSHQQVPDSTETTRDFLLQHNTNKWLAGCFDARVHNRLVTQPAGVEICWFSSRWEFLSVLIDALTGESENFLADLDCYVY</sequence>
<dbReference type="Proteomes" id="UP000790377">
    <property type="component" value="Unassembled WGS sequence"/>
</dbReference>
<evidence type="ECO:0000313" key="2">
    <source>
        <dbReference type="Proteomes" id="UP000790377"/>
    </source>
</evidence>
<accession>A0ACB7ZTG1</accession>